<evidence type="ECO:0000313" key="3">
    <source>
        <dbReference type="EMBL" id="UQZ84125.1"/>
    </source>
</evidence>
<feature type="domain" description="Copper amine oxidase-like N-terminal" evidence="2">
    <location>
        <begin position="40"/>
        <end position="144"/>
    </location>
</feature>
<feature type="chain" id="PRO_5046093288" description="Copper amine oxidase-like N-terminal domain-containing protein" evidence="1">
    <location>
        <begin position="29"/>
        <end position="267"/>
    </location>
</feature>
<organism evidence="3 4">
    <name type="scientific">Paenibacillus konkukensis</name>
    <dbReference type="NCBI Taxonomy" id="2020716"/>
    <lineage>
        <taxon>Bacteria</taxon>
        <taxon>Bacillati</taxon>
        <taxon>Bacillota</taxon>
        <taxon>Bacilli</taxon>
        <taxon>Bacillales</taxon>
        <taxon>Paenibacillaceae</taxon>
        <taxon>Paenibacillus</taxon>
    </lineage>
</organism>
<feature type="signal peptide" evidence="1">
    <location>
        <begin position="1"/>
        <end position="28"/>
    </location>
</feature>
<keyword evidence="1" id="KW-0732">Signal</keyword>
<dbReference type="RefSeq" id="WP_249866063.1">
    <property type="nucleotide sequence ID" value="NZ_CP027059.1"/>
</dbReference>
<protein>
    <recommendedName>
        <fullName evidence="2">Copper amine oxidase-like N-terminal domain-containing protein</fullName>
    </recommendedName>
</protein>
<dbReference type="SUPFAM" id="SSF55383">
    <property type="entry name" value="Copper amine oxidase, domain N"/>
    <property type="match status" value="1"/>
</dbReference>
<proteinExistence type="predicted"/>
<dbReference type="InterPro" id="IPR036582">
    <property type="entry name" value="Mao_N_sf"/>
</dbReference>
<evidence type="ECO:0000256" key="1">
    <source>
        <dbReference type="SAM" id="SignalP"/>
    </source>
</evidence>
<keyword evidence="4" id="KW-1185">Reference proteome</keyword>
<dbReference type="Proteomes" id="UP001057134">
    <property type="component" value="Chromosome"/>
</dbReference>
<sequence length="267" mass="29439">MPWLRKIRLPQLALFVSMLLPFDLPVHASAQDAVQIYLFQQKVQWEQQPYIEQGNTMVPMRSLFEKLGFTVEWDPGTQTATATKGDLTLSLTVSKATAAVNQTQYNLEVAPQIKDGSTFIPLRFVSEASGSVVSWDEAARTVHIDTPADDPKQKIHNLIDNITQSSSFTQMVLAITEGDGIKKNEVNITDVALSSDGLTAKAKFQVGFTVSQAVKKGNGVTISPSETALYEFTCDVYKDKAGQWLLSSPPASMKYELVEKKPFMDAS</sequence>
<evidence type="ECO:0000313" key="4">
    <source>
        <dbReference type="Proteomes" id="UP001057134"/>
    </source>
</evidence>
<dbReference type="InterPro" id="IPR012854">
    <property type="entry name" value="Cu_amine_oxidase-like_N"/>
</dbReference>
<reference evidence="3" key="1">
    <citation type="submission" date="2018-02" db="EMBL/GenBank/DDBJ databases">
        <authorList>
            <person name="Kim S.-K."/>
            <person name="Jung H.-I."/>
            <person name="Lee S.-W."/>
        </authorList>
    </citation>
    <scope>NUCLEOTIDE SEQUENCE</scope>
    <source>
        <strain evidence="3">SK3146</strain>
    </source>
</reference>
<name>A0ABY4RQ67_9BACL</name>
<accession>A0ABY4RQ67</accession>
<evidence type="ECO:0000259" key="2">
    <source>
        <dbReference type="Pfam" id="PF07833"/>
    </source>
</evidence>
<reference evidence="3" key="2">
    <citation type="journal article" date="2021" name="J Anim Sci Technol">
        <title>Complete genome sequence of Paenibacillus konkukensis sp. nov. SK3146 as a potential probiotic strain.</title>
        <authorList>
            <person name="Jung H.I."/>
            <person name="Park S."/>
            <person name="Niu K.M."/>
            <person name="Lee S.W."/>
            <person name="Kothari D."/>
            <person name="Yi K.J."/>
            <person name="Kim S.K."/>
        </authorList>
    </citation>
    <scope>NUCLEOTIDE SEQUENCE</scope>
    <source>
        <strain evidence="3">SK3146</strain>
    </source>
</reference>
<gene>
    <name evidence="3" type="ORF">SK3146_03358</name>
</gene>
<dbReference type="Gene3D" id="3.30.457.10">
    <property type="entry name" value="Copper amine oxidase-like, N-terminal domain"/>
    <property type="match status" value="1"/>
</dbReference>
<dbReference type="Pfam" id="PF07833">
    <property type="entry name" value="Cu_amine_oxidN1"/>
    <property type="match status" value="1"/>
</dbReference>
<dbReference type="EMBL" id="CP027059">
    <property type="protein sequence ID" value="UQZ84125.1"/>
    <property type="molecule type" value="Genomic_DNA"/>
</dbReference>